<dbReference type="Proteomes" id="UP001164286">
    <property type="component" value="Unassembled WGS sequence"/>
</dbReference>
<dbReference type="GeneID" id="77730752"/>
<keyword evidence="3" id="KW-1000">Mitochondrion outer membrane</keyword>
<evidence type="ECO:0000313" key="8">
    <source>
        <dbReference type="Proteomes" id="UP001164286"/>
    </source>
</evidence>
<dbReference type="RefSeq" id="XP_052941535.1">
    <property type="nucleotide sequence ID" value="XM_053091547.1"/>
</dbReference>
<evidence type="ECO:0000256" key="1">
    <source>
        <dbReference type="ARBA" id="ARBA00004450"/>
    </source>
</evidence>
<dbReference type="PANTHER" id="PTHR14097:SF7">
    <property type="entry name" value="OXIDOREDUCTASE HTATIP2"/>
    <property type="match status" value="1"/>
</dbReference>
<dbReference type="FunFam" id="3.40.50.720:FF:000366">
    <property type="entry name" value="Protein FMP52, mitochondrial"/>
    <property type="match status" value="1"/>
</dbReference>
<organism evidence="7 8">
    <name type="scientific">Dioszegia hungarica</name>
    <dbReference type="NCBI Taxonomy" id="4972"/>
    <lineage>
        <taxon>Eukaryota</taxon>
        <taxon>Fungi</taxon>
        <taxon>Dikarya</taxon>
        <taxon>Basidiomycota</taxon>
        <taxon>Agaricomycotina</taxon>
        <taxon>Tremellomycetes</taxon>
        <taxon>Tremellales</taxon>
        <taxon>Bulleribasidiaceae</taxon>
        <taxon>Dioszegia</taxon>
    </lineage>
</organism>
<evidence type="ECO:0000313" key="7">
    <source>
        <dbReference type="EMBL" id="KAI9631758.1"/>
    </source>
</evidence>
<keyword evidence="5" id="KW-0496">Mitochondrion</keyword>
<evidence type="ECO:0000256" key="4">
    <source>
        <dbReference type="ARBA" id="ARBA00022946"/>
    </source>
</evidence>
<keyword evidence="8" id="KW-1185">Reference proteome</keyword>
<reference evidence="7" key="1">
    <citation type="journal article" date="2022" name="G3 (Bethesda)">
        <title>High quality genome of the basidiomycete yeast Dioszegia hungarica PDD-24b-2 isolated from cloud water.</title>
        <authorList>
            <person name="Jarrige D."/>
            <person name="Haridas S."/>
            <person name="Bleykasten-Grosshans C."/>
            <person name="Joly M."/>
            <person name="Nadalig T."/>
            <person name="Sancelme M."/>
            <person name="Vuilleumier S."/>
            <person name="Grigoriev I.V."/>
            <person name="Amato P."/>
            <person name="Bringel F."/>
        </authorList>
    </citation>
    <scope>NUCLEOTIDE SEQUENCE</scope>
    <source>
        <strain evidence="7">PDD-24b-2</strain>
    </source>
</reference>
<dbReference type="SUPFAM" id="SSF51735">
    <property type="entry name" value="NAD(P)-binding Rossmann-fold domains"/>
    <property type="match status" value="1"/>
</dbReference>
<dbReference type="GO" id="GO:0005741">
    <property type="term" value="C:mitochondrial outer membrane"/>
    <property type="evidence" value="ECO:0007669"/>
    <property type="project" value="UniProtKB-SubCell"/>
</dbReference>
<sequence length="239" mass="25166">MPESISVTLLGSTGLTGSATLRSFLSSTSQAFSICTFTRSAPANTPTGHQATTHANRTFPDLFSAVTEQLASKGDVYVSCLGTTRGAAGGFENQKKIDLDLNRDLAKKARADGASVAILVSSGGANSNSYMGYPAMKGQLEDDLIGMNYEHTVILRPGLLMGPRTETRVPELMTQKVFWGLGKIGLPMDSLRIDAADVGDCIAHFATNPPADKVKIVGNNEMIAAAKLWRAAAGQAKAT</sequence>
<dbReference type="PANTHER" id="PTHR14097">
    <property type="entry name" value="OXIDOREDUCTASE HTATIP2"/>
    <property type="match status" value="1"/>
</dbReference>
<dbReference type="Gene3D" id="3.40.50.720">
    <property type="entry name" value="NAD(P)-binding Rossmann-like Domain"/>
    <property type="match status" value="1"/>
</dbReference>
<comment type="caution">
    <text evidence="7">The sequence shown here is derived from an EMBL/GenBank/DDBJ whole genome shotgun (WGS) entry which is preliminary data.</text>
</comment>
<accession>A0AA38GZJ5</accession>
<dbReference type="EMBL" id="JAKWFO010000016">
    <property type="protein sequence ID" value="KAI9631758.1"/>
    <property type="molecule type" value="Genomic_DNA"/>
</dbReference>
<evidence type="ECO:0000256" key="3">
    <source>
        <dbReference type="ARBA" id="ARBA00022787"/>
    </source>
</evidence>
<keyword evidence="4" id="KW-0809">Transit peptide</keyword>
<evidence type="ECO:0000256" key="5">
    <source>
        <dbReference type="ARBA" id="ARBA00023128"/>
    </source>
</evidence>
<comment type="similarity">
    <text evidence="2">Belongs to the FMP52 family.</text>
</comment>
<dbReference type="InterPro" id="IPR036291">
    <property type="entry name" value="NAD(P)-bd_dom_sf"/>
</dbReference>
<protein>
    <submittedName>
        <fullName evidence="7">Endoplasmic reticulum protein</fullName>
    </submittedName>
</protein>
<dbReference type="GO" id="GO:0051170">
    <property type="term" value="P:import into nucleus"/>
    <property type="evidence" value="ECO:0007669"/>
    <property type="project" value="TreeGrafter"/>
</dbReference>
<name>A0AA38GZJ5_9TREE</name>
<gene>
    <name evidence="7" type="ORF">MKK02DRAFT_41385</name>
</gene>
<keyword evidence="6" id="KW-0472">Membrane</keyword>
<comment type="subcellular location">
    <subcellularLocation>
        <location evidence="1">Mitochondrion outer membrane</location>
        <topology evidence="1">Peripheral membrane protein</topology>
    </subcellularLocation>
</comment>
<dbReference type="AlphaFoldDB" id="A0AA38GZJ5"/>
<evidence type="ECO:0000256" key="2">
    <source>
        <dbReference type="ARBA" id="ARBA00006617"/>
    </source>
</evidence>
<proteinExistence type="inferred from homology"/>
<evidence type="ECO:0000256" key="6">
    <source>
        <dbReference type="ARBA" id="ARBA00023136"/>
    </source>
</evidence>